<evidence type="ECO:0000313" key="2">
    <source>
        <dbReference type="Proteomes" id="UP000017836"/>
    </source>
</evidence>
<dbReference type="EMBL" id="KI392467">
    <property type="protein sequence ID" value="ERN16244.1"/>
    <property type="molecule type" value="Genomic_DNA"/>
</dbReference>
<dbReference type="Proteomes" id="UP000017836">
    <property type="component" value="Unassembled WGS sequence"/>
</dbReference>
<organism evidence="1 2">
    <name type="scientific">Amborella trichopoda</name>
    <dbReference type="NCBI Taxonomy" id="13333"/>
    <lineage>
        <taxon>Eukaryota</taxon>
        <taxon>Viridiplantae</taxon>
        <taxon>Streptophyta</taxon>
        <taxon>Embryophyta</taxon>
        <taxon>Tracheophyta</taxon>
        <taxon>Spermatophyta</taxon>
        <taxon>Magnoliopsida</taxon>
        <taxon>Amborellales</taxon>
        <taxon>Amborellaceae</taxon>
        <taxon>Amborella</taxon>
    </lineage>
</organism>
<reference evidence="2" key="1">
    <citation type="journal article" date="2013" name="Science">
        <title>The Amborella genome and the evolution of flowering plants.</title>
        <authorList>
            <consortium name="Amborella Genome Project"/>
        </authorList>
    </citation>
    <scope>NUCLEOTIDE SEQUENCE [LARGE SCALE GENOMIC DNA]</scope>
</reference>
<name>U5D1D2_AMBTC</name>
<dbReference type="HOGENOM" id="CLU_1410575_0_0_1"/>
<protein>
    <submittedName>
        <fullName evidence="1">Uncharacterized protein</fullName>
    </submittedName>
</protein>
<evidence type="ECO:0000313" key="1">
    <source>
        <dbReference type="EMBL" id="ERN16244.1"/>
    </source>
</evidence>
<dbReference type="AlphaFoldDB" id="U5D1D2"/>
<proteinExistence type="predicted"/>
<sequence>MGYFTRICVDVDLSADRMEEILIEREQVGSKEIYLFKQQCSWVADVATNFNQVDVNRAVVEENSVVAANNENRVVGATVEGNLAAVDDIVENAHNVDCDVVEENSFAAVNNEASGMNKKRIAEDTAVPMLSREDHAALVDVAAGKNYVATENNEDRLVEVTTIPMAARQHHAPLVKEQQTKEVAEGLTSRSSC</sequence>
<keyword evidence="2" id="KW-1185">Reference proteome</keyword>
<dbReference type="Gramene" id="ERN16244">
    <property type="protein sequence ID" value="ERN16244"/>
    <property type="gene ID" value="AMTR_s00063p00124150"/>
</dbReference>
<accession>U5D1D2</accession>
<gene>
    <name evidence="1" type="ORF">AMTR_s00063p00124150</name>
</gene>